<dbReference type="Proteomes" id="UP000289200">
    <property type="component" value="Unassembled WGS sequence"/>
</dbReference>
<dbReference type="OrthoDB" id="8000727at2"/>
<gene>
    <name evidence="1" type="ORF">RHODGE_RHODGE_03321</name>
</gene>
<dbReference type="Gene3D" id="1.10.3230.20">
    <property type="entry name" value="P22 tail accessory factor (Gp4)"/>
    <property type="match status" value="1"/>
</dbReference>
<proteinExistence type="predicted"/>
<evidence type="ECO:0000313" key="1">
    <source>
        <dbReference type="EMBL" id="VCU10135.1"/>
    </source>
</evidence>
<reference evidence="2" key="1">
    <citation type="submission" date="2018-10" db="EMBL/GenBank/DDBJ databases">
        <authorList>
            <person name="Peiro R."/>
            <person name="Begona"/>
            <person name="Cbmso G."/>
            <person name="Lopez M."/>
            <person name="Gonzalez S."/>
            <person name="Sacristan E."/>
            <person name="Castillo E."/>
        </authorList>
    </citation>
    <scope>NUCLEOTIDE SEQUENCE [LARGE SCALE GENOMIC DNA]</scope>
</reference>
<dbReference type="AlphaFoldDB" id="A0A447CY43"/>
<accession>A0A447CY43</accession>
<dbReference type="InterPro" id="IPR038258">
    <property type="entry name" value="Gp4_sf"/>
</dbReference>
<evidence type="ECO:0000313" key="2">
    <source>
        <dbReference type="Proteomes" id="UP000289200"/>
    </source>
</evidence>
<keyword evidence="2" id="KW-1185">Reference proteome</keyword>
<dbReference type="EMBL" id="UWOC01000161">
    <property type="protein sequence ID" value="VCU10135.1"/>
    <property type="molecule type" value="Genomic_DNA"/>
</dbReference>
<name>A0A447CY43_9BRAD</name>
<protein>
    <submittedName>
        <fullName evidence="1">Uncharacterized protein</fullName>
    </submittedName>
</protein>
<sequence length="121" mass="13056">MTTTRTRRDLIDRALSELGVIAAGQTPSAEDVSAVDQLVDAVCDELSTREIVYIDAPGEPGPDGGEIEPGVFLPLASWLANVAAPDFGAQYSPEVEAALETRLRRITATRPTYQPMQAEHF</sequence>
<comment type="caution">
    <text evidence="1">The sequence shown here is derived from an EMBL/GenBank/DDBJ whole genome shotgun (WGS) entry which is preliminary data.</text>
</comment>
<dbReference type="RefSeq" id="WP_129610064.1">
    <property type="nucleotide sequence ID" value="NZ_UWOC01000161.1"/>
</dbReference>
<organism evidence="1 2">
    <name type="scientific">Rhodoplanes serenus</name>
    <dbReference type="NCBI Taxonomy" id="200615"/>
    <lineage>
        <taxon>Bacteria</taxon>
        <taxon>Pseudomonadati</taxon>
        <taxon>Pseudomonadota</taxon>
        <taxon>Alphaproteobacteria</taxon>
        <taxon>Hyphomicrobiales</taxon>
        <taxon>Nitrobacteraceae</taxon>
        <taxon>Rhodoplanes</taxon>
    </lineage>
</organism>